<reference evidence="2 3" key="1">
    <citation type="submission" date="2020-08" db="EMBL/GenBank/DDBJ databases">
        <title>Genomic Encyclopedia of Type Strains, Phase IV (KMG-IV): sequencing the most valuable type-strain genomes for metagenomic binning, comparative biology and taxonomic classification.</title>
        <authorList>
            <person name="Goeker M."/>
        </authorList>
    </citation>
    <scope>NUCLEOTIDE SEQUENCE [LARGE SCALE GENOMIC DNA]</scope>
    <source>
        <strain evidence="2 3">DSM 27939</strain>
    </source>
</reference>
<name>A0A7W8JUW7_9DEIO</name>
<evidence type="ECO:0000259" key="1">
    <source>
        <dbReference type="Pfam" id="PF01872"/>
    </source>
</evidence>
<dbReference type="Gene3D" id="3.40.430.10">
    <property type="entry name" value="Dihydrofolate Reductase, subunit A"/>
    <property type="match status" value="1"/>
</dbReference>
<evidence type="ECO:0000313" key="2">
    <source>
        <dbReference type="EMBL" id="MBB5363589.1"/>
    </source>
</evidence>
<dbReference type="InterPro" id="IPR050765">
    <property type="entry name" value="Riboflavin_Biosynth_HTPR"/>
</dbReference>
<keyword evidence="3" id="KW-1185">Reference proteome</keyword>
<dbReference type="InterPro" id="IPR024072">
    <property type="entry name" value="DHFR-like_dom_sf"/>
</dbReference>
<dbReference type="EMBL" id="JACHFL010000006">
    <property type="protein sequence ID" value="MBB5363589.1"/>
    <property type="molecule type" value="Genomic_DNA"/>
</dbReference>
<dbReference type="GO" id="GO:0008703">
    <property type="term" value="F:5-amino-6-(5-phosphoribosylamino)uracil reductase activity"/>
    <property type="evidence" value="ECO:0007669"/>
    <property type="project" value="InterPro"/>
</dbReference>
<dbReference type="InterPro" id="IPR002734">
    <property type="entry name" value="RibDG_C"/>
</dbReference>
<dbReference type="SUPFAM" id="SSF53597">
    <property type="entry name" value="Dihydrofolate reductase-like"/>
    <property type="match status" value="1"/>
</dbReference>
<sequence length="201" mass="21748">MRQIKILEYISLDGVIQAPGGPEEGYSYGGWWWPFHDPVLEEAMNAALGQSFDLLLGRRTYDAWAGFWPTADNVPGAENFNGATKYVATHQPESLSWAPAEDLGLDIVEGIRRVKAKDGPDILCFGSSSLTSLLLEHGLADEVHLIVAPVLLGQGTRFFSDTTPPLELALVTTVTAPSGGVLNTYRPVGPLRIAPMLETAE</sequence>
<dbReference type="RefSeq" id="WP_184132775.1">
    <property type="nucleotide sequence ID" value="NZ_JACHFL010000006.1"/>
</dbReference>
<comment type="caution">
    <text evidence="2">The sequence shown here is derived from an EMBL/GenBank/DDBJ whole genome shotgun (WGS) entry which is preliminary data.</text>
</comment>
<accession>A0A7W8JUW7</accession>
<proteinExistence type="predicted"/>
<dbReference type="PANTHER" id="PTHR38011">
    <property type="entry name" value="DIHYDROFOLATE REDUCTASE FAMILY PROTEIN (AFU_ORTHOLOGUE AFUA_8G06820)"/>
    <property type="match status" value="1"/>
</dbReference>
<organism evidence="2 3">
    <name type="scientific">Deinococcus humi</name>
    <dbReference type="NCBI Taxonomy" id="662880"/>
    <lineage>
        <taxon>Bacteria</taxon>
        <taxon>Thermotogati</taxon>
        <taxon>Deinococcota</taxon>
        <taxon>Deinococci</taxon>
        <taxon>Deinococcales</taxon>
        <taxon>Deinococcaceae</taxon>
        <taxon>Deinococcus</taxon>
    </lineage>
</organism>
<protein>
    <submittedName>
        <fullName evidence="2">Dihydrofolate reductase</fullName>
    </submittedName>
</protein>
<feature type="domain" description="Bacterial bifunctional deaminase-reductase C-terminal" evidence="1">
    <location>
        <begin position="10"/>
        <end position="177"/>
    </location>
</feature>
<dbReference type="GO" id="GO:0009231">
    <property type="term" value="P:riboflavin biosynthetic process"/>
    <property type="evidence" value="ECO:0007669"/>
    <property type="project" value="InterPro"/>
</dbReference>
<dbReference type="Proteomes" id="UP000552709">
    <property type="component" value="Unassembled WGS sequence"/>
</dbReference>
<gene>
    <name evidence="2" type="ORF">HNQ08_002695</name>
</gene>
<dbReference type="Pfam" id="PF01872">
    <property type="entry name" value="RibD_C"/>
    <property type="match status" value="1"/>
</dbReference>
<dbReference type="PANTHER" id="PTHR38011:SF2">
    <property type="entry name" value="BIFUNCTIONAL DEAMINASE-REDUCTASE DOMAIN PROTEIN"/>
    <property type="match status" value="1"/>
</dbReference>
<evidence type="ECO:0000313" key="3">
    <source>
        <dbReference type="Proteomes" id="UP000552709"/>
    </source>
</evidence>
<dbReference type="AlphaFoldDB" id="A0A7W8JUW7"/>